<protein>
    <submittedName>
        <fullName evidence="8">Homogentisate geranylgeranyltransferase protein</fullName>
    </submittedName>
</protein>
<gene>
    <name evidence="8" type="ORF">FRX31_031480</name>
</gene>
<dbReference type="EMBL" id="JABWDY010039403">
    <property type="protein sequence ID" value="KAF5178933.1"/>
    <property type="molecule type" value="Genomic_DNA"/>
</dbReference>
<feature type="transmembrane region" description="Helical" evidence="7">
    <location>
        <begin position="287"/>
        <end position="305"/>
    </location>
</feature>
<dbReference type="Pfam" id="PF01040">
    <property type="entry name" value="UbiA"/>
    <property type="match status" value="1"/>
</dbReference>
<evidence type="ECO:0000256" key="6">
    <source>
        <dbReference type="ARBA" id="ARBA00023136"/>
    </source>
</evidence>
<dbReference type="Proteomes" id="UP000554482">
    <property type="component" value="Unassembled WGS sequence"/>
</dbReference>
<evidence type="ECO:0000313" key="9">
    <source>
        <dbReference type="Proteomes" id="UP000554482"/>
    </source>
</evidence>
<dbReference type="Gene3D" id="1.20.120.1780">
    <property type="entry name" value="UbiA prenyltransferase"/>
    <property type="match status" value="1"/>
</dbReference>
<organism evidence="8 9">
    <name type="scientific">Thalictrum thalictroides</name>
    <name type="common">Rue-anemone</name>
    <name type="synonym">Anemone thalictroides</name>
    <dbReference type="NCBI Taxonomy" id="46969"/>
    <lineage>
        <taxon>Eukaryota</taxon>
        <taxon>Viridiplantae</taxon>
        <taxon>Streptophyta</taxon>
        <taxon>Embryophyta</taxon>
        <taxon>Tracheophyta</taxon>
        <taxon>Spermatophyta</taxon>
        <taxon>Magnoliopsida</taxon>
        <taxon>Ranunculales</taxon>
        <taxon>Ranunculaceae</taxon>
        <taxon>Thalictroideae</taxon>
        <taxon>Thalictrum</taxon>
    </lineage>
</organism>
<feature type="transmembrane region" description="Helical" evidence="7">
    <location>
        <begin position="127"/>
        <end position="148"/>
    </location>
</feature>
<keyword evidence="4 7" id="KW-0812">Transmembrane</keyword>
<evidence type="ECO:0000256" key="3">
    <source>
        <dbReference type="ARBA" id="ARBA00022679"/>
    </source>
</evidence>
<dbReference type="NCBIfam" id="NF009525">
    <property type="entry name" value="PRK12887.1"/>
    <property type="match status" value="1"/>
</dbReference>
<dbReference type="PANTHER" id="PTHR43009:SF7">
    <property type="entry name" value="HOMOGENTISATE GERANYLGERANYLTRANSFERASE, CHLOROPLASTIC"/>
    <property type="match status" value="1"/>
</dbReference>
<evidence type="ECO:0000313" key="8">
    <source>
        <dbReference type="EMBL" id="KAF5178933.1"/>
    </source>
</evidence>
<proteinExistence type="inferred from homology"/>
<accession>A0A7J6V248</accession>
<dbReference type="OrthoDB" id="1502398at2759"/>
<comment type="subcellular location">
    <subcellularLocation>
        <location evidence="1">Plastid</location>
        <location evidence="1">Chloroplast membrane</location>
        <topology evidence="1">Multi-pass membrane protein</topology>
    </subcellularLocation>
</comment>
<comment type="similarity">
    <text evidence="2">Belongs to the UbiA prenyltransferase family.</text>
</comment>
<keyword evidence="5 7" id="KW-1133">Transmembrane helix</keyword>
<dbReference type="InterPro" id="IPR044878">
    <property type="entry name" value="UbiA_sf"/>
</dbReference>
<evidence type="ECO:0000256" key="5">
    <source>
        <dbReference type="ARBA" id="ARBA00022989"/>
    </source>
</evidence>
<dbReference type="PANTHER" id="PTHR43009">
    <property type="entry name" value="HOMOGENTISATE SOLANESYLTRANSFERASE, CHLOROPLASTIC"/>
    <property type="match status" value="1"/>
</dbReference>
<feature type="transmembrane region" description="Helical" evidence="7">
    <location>
        <begin position="181"/>
        <end position="201"/>
    </location>
</feature>
<feature type="transmembrane region" description="Helical" evidence="7">
    <location>
        <begin position="213"/>
        <end position="235"/>
    </location>
</feature>
<feature type="transmembrane region" description="Helical" evidence="7">
    <location>
        <begin position="261"/>
        <end position="281"/>
    </location>
</feature>
<dbReference type="InterPro" id="IPR044502">
    <property type="entry name" value="AtHST-like"/>
</dbReference>
<dbReference type="CDD" id="cd13960">
    <property type="entry name" value="PT_UbiA_HPT1"/>
    <property type="match status" value="1"/>
</dbReference>
<sequence>RNVPVNQNVYQGDRLKLFQKSSSILINNHPSIRKPIFSHGLRCLQSRLEYEHTLQPEPNHNQKPKTTLAAQLDAFYRFTRPHTVIGTGLLPALLMNVCVVGMNQLYDIQIDKVNKPDLPLARGDFSVEFGSAIVATFSILSLAMGFAFKSPPLLSALVIWFLLGSAYSVDLPFLRWKKYPLLAAACILCVRALVINLAFFVHIQKYVLGKPIMFTKASVFGTTFMSFFVAVIALFKDIPDVEGDQHYGIQSFSVQLGKERVFWLCISMLLMAYGGAVVVGASSPYPLSMMITVFGHCMLASILWLRAQGVDLKNNAALASFYMFIWNLFYAEYFLIPFVR</sequence>
<dbReference type="Gene3D" id="1.10.357.140">
    <property type="entry name" value="UbiA prenyltransferase"/>
    <property type="match status" value="1"/>
</dbReference>
<evidence type="ECO:0000256" key="1">
    <source>
        <dbReference type="ARBA" id="ARBA00004508"/>
    </source>
</evidence>
<dbReference type="AlphaFoldDB" id="A0A7J6V248"/>
<feature type="non-terminal residue" evidence="8">
    <location>
        <position position="1"/>
    </location>
</feature>
<dbReference type="GO" id="GO:0016020">
    <property type="term" value="C:membrane"/>
    <property type="evidence" value="ECO:0007669"/>
    <property type="project" value="UniProtKB-SubCell"/>
</dbReference>
<comment type="caution">
    <text evidence="8">The sequence shown here is derived from an EMBL/GenBank/DDBJ whole genome shotgun (WGS) entry which is preliminary data.</text>
</comment>
<keyword evidence="3 8" id="KW-0808">Transferase</keyword>
<feature type="transmembrane region" description="Helical" evidence="7">
    <location>
        <begin position="317"/>
        <end position="336"/>
    </location>
</feature>
<keyword evidence="6 7" id="KW-0472">Membrane</keyword>
<feature type="transmembrane region" description="Helical" evidence="7">
    <location>
        <begin position="154"/>
        <end position="174"/>
    </location>
</feature>
<evidence type="ECO:0000256" key="4">
    <source>
        <dbReference type="ARBA" id="ARBA00022692"/>
    </source>
</evidence>
<keyword evidence="9" id="KW-1185">Reference proteome</keyword>
<evidence type="ECO:0000256" key="7">
    <source>
        <dbReference type="SAM" id="Phobius"/>
    </source>
</evidence>
<evidence type="ECO:0000256" key="2">
    <source>
        <dbReference type="ARBA" id="ARBA00005985"/>
    </source>
</evidence>
<dbReference type="InterPro" id="IPR000537">
    <property type="entry name" value="UbiA_prenyltransferase"/>
</dbReference>
<dbReference type="GO" id="GO:0004659">
    <property type="term" value="F:prenyltransferase activity"/>
    <property type="evidence" value="ECO:0007669"/>
    <property type="project" value="InterPro"/>
</dbReference>
<name>A0A7J6V248_THATH</name>
<reference evidence="8 9" key="1">
    <citation type="submission" date="2020-06" db="EMBL/GenBank/DDBJ databases">
        <title>Transcriptomic and genomic resources for Thalictrum thalictroides and T. hernandezii: Facilitating candidate gene discovery in an emerging model plant lineage.</title>
        <authorList>
            <person name="Arias T."/>
            <person name="Riano-Pachon D.M."/>
            <person name="Di Stilio V.S."/>
        </authorList>
    </citation>
    <scope>NUCLEOTIDE SEQUENCE [LARGE SCALE GENOMIC DNA]</scope>
    <source>
        <strain evidence="9">cv. WT478/WT964</strain>
        <tissue evidence="8">Leaves</tissue>
    </source>
</reference>
<feature type="transmembrane region" description="Helical" evidence="7">
    <location>
        <begin position="84"/>
        <end position="106"/>
    </location>
</feature>